<evidence type="ECO:0000259" key="2">
    <source>
        <dbReference type="Pfam" id="PF20237"/>
    </source>
</evidence>
<dbReference type="EMBL" id="JAUKTV010000028">
    <property type="protein sequence ID" value="KAK0701418.1"/>
    <property type="molecule type" value="Genomic_DNA"/>
</dbReference>
<evidence type="ECO:0000256" key="1">
    <source>
        <dbReference type="SAM" id="Phobius"/>
    </source>
</evidence>
<dbReference type="Pfam" id="PF20237">
    <property type="entry name" value="DUF6594"/>
    <property type="match status" value="1"/>
</dbReference>
<comment type="caution">
    <text evidence="3">The sequence shown here is derived from an EMBL/GenBank/DDBJ whole genome shotgun (WGS) entry which is preliminary data.</text>
</comment>
<organism evidence="3 4">
    <name type="scientific">Apiosordaria backusii</name>
    <dbReference type="NCBI Taxonomy" id="314023"/>
    <lineage>
        <taxon>Eukaryota</taxon>
        <taxon>Fungi</taxon>
        <taxon>Dikarya</taxon>
        <taxon>Ascomycota</taxon>
        <taxon>Pezizomycotina</taxon>
        <taxon>Sordariomycetes</taxon>
        <taxon>Sordariomycetidae</taxon>
        <taxon>Sordariales</taxon>
        <taxon>Lasiosphaeriaceae</taxon>
        <taxon>Apiosordaria</taxon>
    </lineage>
</organism>
<protein>
    <recommendedName>
        <fullName evidence="2">DUF6594 domain-containing protein</fullName>
    </recommendedName>
</protein>
<keyword evidence="1" id="KW-0472">Membrane</keyword>
<name>A0AA40DIQ4_9PEZI</name>
<proteinExistence type="predicted"/>
<feature type="transmembrane region" description="Helical" evidence="1">
    <location>
        <begin position="152"/>
        <end position="171"/>
    </location>
</feature>
<accession>A0AA40DIQ4</accession>
<keyword evidence="1" id="KW-0812">Transmembrane</keyword>
<dbReference type="InterPro" id="IPR046529">
    <property type="entry name" value="DUF6594"/>
</dbReference>
<dbReference type="Proteomes" id="UP001172159">
    <property type="component" value="Unassembled WGS sequence"/>
</dbReference>
<feature type="transmembrane region" description="Helical" evidence="1">
    <location>
        <begin position="128"/>
        <end position="145"/>
    </location>
</feature>
<keyword evidence="4" id="KW-1185">Reference proteome</keyword>
<feature type="domain" description="DUF6594" evidence="2">
    <location>
        <begin position="30"/>
        <end position="164"/>
    </location>
</feature>
<feature type="transmembrane region" description="Helical" evidence="1">
    <location>
        <begin position="88"/>
        <end position="108"/>
    </location>
</feature>
<keyword evidence="1" id="KW-1133">Transmembrane helix</keyword>
<dbReference type="AlphaFoldDB" id="A0AA40DIQ4"/>
<evidence type="ECO:0000313" key="3">
    <source>
        <dbReference type="EMBL" id="KAK0701418.1"/>
    </source>
</evidence>
<evidence type="ECO:0000313" key="4">
    <source>
        <dbReference type="Proteomes" id="UP001172159"/>
    </source>
</evidence>
<gene>
    <name evidence="3" type="ORF">B0T21DRAFT_115093</name>
</gene>
<sequence>MAVRDLEYIHQLIETKSSLAGHLQLHTSIPDDTRILQSLLQSQLEKHTSPNTFSLLQQDTRTLGVWGGITTQTSSPILRRTYRFLKKLLPGFMGGGLIIWPMIVMVLVLDNEKAKAGDPVCAADNHMLVISGFAVFMFAIFVSYHSRKPLEIFSATAAYAAVMVVFLGAALGA</sequence>
<reference evidence="3" key="1">
    <citation type="submission" date="2023-06" db="EMBL/GenBank/DDBJ databases">
        <title>Genome-scale phylogeny and comparative genomics of the fungal order Sordariales.</title>
        <authorList>
            <consortium name="Lawrence Berkeley National Laboratory"/>
            <person name="Hensen N."/>
            <person name="Bonometti L."/>
            <person name="Westerberg I."/>
            <person name="Brannstrom I.O."/>
            <person name="Guillou S."/>
            <person name="Cros-Aarteil S."/>
            <person name="Calhoun S."/>
            <person name="Haridas S."/>
            <person name="Kuo A."/>
            <person name="Mondo S."/>
            <person name="Pangilinan J."/>
            <person name="Riley R."/>
            <person name="Labutti K."/>
            <person name="Andreopoulos B."/>
            <person name="Lipzen A."/>
            <person name="Chen C."/>
            <person name="Yanf M."/>
            <person name="Daum C."/>
            <person name="Ng V."/>
            <person name="Clum A."/>
            <person name="Steindorff A."/>
            <person name="Ohm R."/>
            <person name="Martin F."/>
            <person name="Silar P."/>
            <person name="Natvig D."/>
            <person name="Lalanne C."/>
            <person name="Gautier V."/>
            <person name="Ament-Velasquez S.L."/>
            <person name="Kruys A."/>
            <person name="Hutchinson M.I."/>
            <person name="Powell A.J."/>
            <person name="Barry K."/>
            <person name="Miller A.N."/>
            <person name="Grigoriev I.V."/>
            <person name="Debuchy R."/>
            <person name="Gladieux P."/>
            <person name="Thoren M.H."/>
            <person name="Johannesson H."/>
        </authorList>
    </citation>
    <scope>NUCLEOTIDE SEQUENCE</scope>
    <source>
        <strain evidence="3">CBS 540.89</strain>
    </source>
</reference>